<keyword evidence="1" id="KW-0812">Transmembrane</keyword>
<dbReference type="RefSeq" id="WP_265726321.1">
    <property type="nucleotide sequence ID" value="NZ_JAOSLC020000002.1"/>
</dbReference>
<organism evidence="2 3">
    <name type="scientific">Polaribacter ponticola</name>
    <dbReference type="NCBI Taxonomy" id="2978475"/>
    <lineage>
        <taxon>Bacteria</taxon>
        <taxon>Pseudomonadati</taxon>
        <taxon>Bacteroidota</taxon>
        <taxon>Flavobacteriia</taxon>
        <taxon>Flavobacteriales</taxon>
        <taxon>Flavobacteriaceae</taxon>
    </lineage>
</organism>
<keyword evidence="3" id="KW-1185">Reference proteome</keyword>
<feature type="transmembrane region" description="Helical" evidence="1">
    <location>
        <begin position="107"/>
        <end position="125"/>
    </location>
</feature>
<accession>A0ABT5S658</accession>
<dbReference type="Pfam" id="PF11188">
    <property type="entry name" value="DUF2975"/>
    <property type="match status" value="1"/>
</dbReference>
<name>A0ABT5S658_9FLAO</name>
<keyword evidence="1" id="KW-1133">Transmembrane helix</keyword>
<dbReference type="EMBL" id="JAOSLC020000002">
    <property type="protein sequence ID" value="MDD7913584.1"/>
    <property type="molecule type" value="Genomic_DNA"/>
</dbReference>
<proteinExistence type="predicted"/>
<reference evidence="2" key="1">
    <citation type="submission" date="2023-02" db="EMBL/GenBank/DDBJ databases">
        <title>Polaribacter ponticola sp. nov., isolated from seawater.</title>
        <authorList>
            <person name="Baek J.H."/>
            <person name="Kim J.M."/>
            <person name="Choi D.G."/>
            <person name="Jeon C.O."/>
        </authorList>
    </citation>
    <scope>NUCLEOTIDE SEQUENCE</scope>
    <source>
        <strain evidence="2">MSW5</strain>
    </source>
</reference>
<gene>
    <name evidence="2" type="ORF">N5A56_003745</name>
</gene>
<evidence type="ECO:0000313" key="2">
    <source>
        <dbReference type="EMBL" id="MDD7913584.1"/>
    </source>
</evidence>
<feature type="transmembrane region" description="Helical" evidence="1">
    <location>
        <begin position="54"/>
        <end position="87"/>
    </location>
</feature>
<evidence type="ECO:0000256" key="1">
    <source>
        <dbReference type="SAM" id="Phobius"/>
    </source>
</evidence>
<feature type="transmembrane region" description="Helical" evidence="1">
    <location>
        <begin position="137"/>
        <end position="157"/>
    </location>
</feature>
<comment type="caution">
    <text evidence="2">The sequence shown here is derived from an EMBL/GenBank/DDBJ whole genome shotgun (WGS) entry which is preliminary data.</text>
</comment>
<dbReference type="InterPro" id="IPR021354">
    <property type="entry name" value="DUF2975"/>
</dbReference>
<evidence type="ECO:0000313" key="3">
    <source>
        <dbReference type="Proteomes" id="UP001151478"/>
    </source>
</evidence>
<sequence>MNTERILKIMKFFSWFAFIGLMIKSGTILVTYLLSISNVDAAKNMYEGLNLYEYLNYSFLNYTIIVFYKIILFAVEAYIAYLIIQLLKKLNLKQPFSIDVHTLMKKISYAIFYLWIIAIVHNTHIQIIGKKHNFEMSLFSSDFVFLSLIIFIFAQIVKRGIEIQSENDLTI</sequence>
<feature type="transmembrane region" description="Helical" evidence="1">
    <location>
        <begin position="12"/>
        <end position="34"/>
    </location>
</feature>
<dbReference type="Proteomes" id="UP001151478">
    <property type="component" value="Unassembled WGS sequence"/>
</dbReference>
<protein>
    <submittedName>
        <fullName evidence="2">DUF2975 domain-containing protein</fullName>
    </submittedName>
</protein>
<keyword evidence="1" id="KW-0472">Membrane</keyword>